<evidence type="ECO:0000313" key="2">
    <source>
        <dbReference type="Proteomes" id="UP000516305"/>
    </source>
</evidence>
<protein>
    <submittedName>
        <fullName evidence="1">VanW family protein</fullName>
    </submittedName>
</protein>
<dbReference type="EMBL" id="CP060139">
    <property type="protein sequence ID" value="QNR23849.1"/>
    <property type="molecule type" value="Genomic_DNA"/>
</dbReference>
<dbReference type="SUPFAM" id="SSF53756">
    <property type="entry name" value="UDP-Glycosyltransferase/glycogen phosphorylase"/>
    <property type="match status" value="1"/>
</dbReference>
<accession>A0A7H0VDQ1</accession>
<dbReference type="PANTHER" id="PTHR35788">
    <property type="entry name" value="EXPORTED PROTEIN-RELATED"/>
    <property type="match status" value="1"/>
</dbReference>
<proteinExistence type="predicted"/>
<dbReference type="RefSeq" id="WP_210758385.1">
    <property type="nucleotide sequence ID" value="NZ_CP060139.1"/>
</dbReference>
<keyword evidence="2" id="KW-1185">Reference proteome</keyword>
<dbReference type="KEGG" id="chyd:H4K34_15955"/>
<sequence length="577" mass="64823">MEQEELKEKHSFIRDSLFRSKMLALSGIRLYKNLKAPLPKFQDDNQLCNAPILAISESELWNPNDNAKNWILTAGKIENLRIASQLLDGIEVKANQVFSFWKHLGNPNFGKGYVIGREIREGCVVPTIAGGLCQLSNALYDAALKANLDIVERHRHTKVIKGSLAEKDRDATVKWNYIDLRFKAPFDFRIEVKLTADKLIVSFKSAEASVESNAKRTALRHSSLINDCYSCGNVACFKHPKQEPEKAETASSCFILDERWPEFDQYIQSIKRESDSFILPLAPNKVVSSDRYKWRAAQNHKKTRYNSLASIARAVQLRRAAKYGSSNIFELQLKWDQKLARKAAAKIPIDSQHLVISQNLLPFLYKSGALGGGTYDVLMTRLPMESLHAKLDRAFAKHPGSPTLKDFRAPSYLIDWENKALNRARKIISPHQEIVNLFSAKASPLNWQHDPIATDKPKGRKILFPASALGRKGAYEMKEIASELNLEFMVSGRSIEAANFWDGLNTQSFDGDYDQIGLIIYPTYIEHQPRTILKAIAKGIPIITTTACGIKASEQVQVLSAGDRAGLLHAVQGYLNT</sequence>
<dbReference type="Pfam" id="PF04294">
    <property type="entry name" value="VanW"/>
    <property type="match status" value="1"/>
</dbReference>
<name>A0A7H0VDQ1_9FLAO</name>
<gene>
    <name evidence="1" type="ORF">H4K34_15955</name>
</gene>
<dbReference type="Proteomes" id="UP000516305">
    <property type="component" value="Chromosome"/>
</dbReference>
<evidence type="ECO:0000313" key="1">
    <source>
        <dbReference type="EMBL" id="QNR23849.1"/>
    </source>
</evidence>
<organism evidence="1 2">
    <name type="scientific">Croceimicrobium hydrocarbonivorans</name>
    <dbReference type="NCBI Taxonomy" id="2761580"/>
    <lineage>
        <taxon>Bacteria</taxon>
        <taxon>Pseudomonadati</taxon>
        <taxon>Bacteroidota</taxon>
        <taxon>Flavobacteriia</taxon>
        <taxon>Flavobacteriales</taxon>
        <taxon>Owenweeksiaceae</taxon>
        <taxon>Croceimicrobium</taxon>
    </lineage>
</organism>
<dbReference type="PANTHER" id="PTHR35788:SF1">
    <property type="entry name" value="EXPORTED PROTEIN"/>
    <property type="match status" value="1"/>
</dbReference>
<reference evidence="1 2" key="1">
    <citation type="submission" date="2020-08" db="EMBL/GenBank/DDBJ databases">
        <title>Croceimicrobium hydrocarbonivorans gen. nov., sp. nov., a novel marine bacterium isolated from a bacterial consortium that degrades polyethylene terephthalate.</title>
        <authorList>
            <person name="Liu R."/>
        </authorList>
    </citation>
    <scope>NUCLEOTIDE SEQUENCE [LARGE SCALE GENOMIC DNA]</scope>
    <source>
        <strain evidence="1 2">A20-9</strain>
    </source>
</reference>
<dbReference type="InterPro" id="IPR007391">
    <property type="entry name" value="Vancomycin_resist_VanW"/>
</dbReference>
<dbReference type="InterPro" id="IPR052913">
    <property type="entry name" value="Glycopeptide_resist_protein"/>
</dbReference>
<dbReference type="AlphaFoldDB" id="A0A7H0VDQ1"/>